<protein>
    <submittedName>
        <fullName evidence="1">Uncharacterized protein</fullName>
    </submittedName>
</protein>
<sequence>MIEFVGCREHVSGGRTVVTGNAWQVQCRDLTGKRREVTVSVDDGSIVVVVPPGETAVLSPMEVGRLRAALREAAVTSAESDS</sequence>
<accession>A0A5Q3QCA7</accession>
<evidence type="ECO:0000313" key="2">
    <source>
        <dbReference type="Proteomes" id="UP000371041"/>
    </source>
</evidence>
<dbReference type="EMBL" id="CP045929">
    <property type="protein sequence ID" value="QGK69105.1"/>
    <property type="molecule type" value="Genomic_DNA"/>
</dbReference>
<name>A0A5Q3QCA7_9PSEU</name>
<reference evidence="2" key="1">
    <citation type="submission" date="2019-11" db="EMBL/GenBank/DDBJ databases">
        <title>The complete genome sequence of Saccharopolyspora sp. E2A.</title>
        <authorList>
            <person name="Zhang G."/>
        </authorList>
    </citation>
    <scope>NUCLEOTIDE SEQUENCE [LARGE SCALE GENOMIC DNA]</scope>
    <source>
        <strain evidence="2">E2A</strain>
    </source>
</reference>
<dbReference type="Proteomes" id="UP000371041">
    <property type="component" value="Chromosome"/>
</dbReference>
<keyword evidence="2" id="KW-1185">Reference proteome</keyword>
<dbReference type="AlphaFoldDB" id="A0A5Q3QCA7"/>
<organism evidence="1 2">
    <name type="scientific">Allosaccharopolyspora coralli</name>
    <dbReference type="NCBI Taxonomy" id="2665642"/>
    <lineage>
        <taxon>Bacteria</taxon>
        <taxon>Bacillati</taxon>
        <taxon>Actinomycetota</taxon>
        <taxon>Actinomycetes</taxon>
        <taxon>Pseudonocardiales</taxon>
        <taxon>Pseudonocardiaceae</taxon>
        <taxon>Allosaccharopolyspora</taxon>
    </lineage>
</organism>
<gene>
    <name evidence="1" type="ORF">GIY23_05765</name>
</gene>
<dbReference type="KEGG" id="sace:GIY23_05765"/>
<proteinExistence type="predicted"/>
<evidence type="ECO:0000313" key="1">
    <source>
        <dbReference type="EMBL" id="QGK69105.1"/>
    </source>
</evidence>